<dbReference type="PANTHER" id="PTHR20854:SF4">
    <property type="entry name" value="INOSITOL-1-MONOPHOSPHATASE-RELATED"/>
    <property type="match status" value="1"/>
</dbReference>
<dbReference type="GO" id="GO:0046872">
    <property type="term" value="F:metal ion binding"/>
    <property type="evidence" value="ECO:0007669"/>
    <property type="project" value="UniProtKB-KW"/>
</dbReference>
<dbReference type="SUPFAM" id="SSF56655">
    <property type="entry name" value="Carbohydrate phosphatase"/>
    <property type="match status" value="1"/>
</dbReference>
<sequence>MSDPDALALRAARAGAERAHDLFRRDLAVETKSGKTDVVTRADREAQAAVAAVVDDADADATLVGEEAAAAKSVPETGRAWVVDPIDGTHNYVRGGRCFTTSVSLVADGEPVAAANVLPAMDDTYRTVDGGVALNGTPVTTSDRTDPERAIVCPTIWWPMDRREEYARATRAIVERFGDLKRPGSAQAALGRVAAGELDGVITNVETNPWDTIAGVHLVREAGGRVTDLDGDRWTHDARGLVASNGPLHDAVLDAARAIDGA</sequence>
<keyword evidence="6" id="KW-0119">Carbohydrate metabolism</keyword>
<evidence type="ECO:0000256" key="2">
    <source>
        <dbReference type="ARBA" id="ARBA00013093"/>
    </source>
</evidence>
<keyword evidence="3 8" id="KW-0479">Metal-binding</keyword>
<gene>
    <name evidence="9" type="ORF">E5139_03845</name>
</gene>
<evidence type="ECO:0000256" key="7">
    <source>
        <dbReference type="ARBA" id="ARBA00038103"/>
    </source>
</evidence>
<reference evidence="9 10" key="1">
    <citation type="submission" date="2019-04" db="EMBL/GenBank/DDBJ databases">
        <title>Complete genome sequence of Arthrobacter sp. ZXY-2 associated with effective atrazine degradation and salt adaptation.</title>
        <authorList>
            <person name="Zhao X."/>
        </authorList>
    </citation>
    <scope>NUCLEOTIDE SEQUENCE [LARGE SCALE GENOMIC DNA]</scope>
    <source>
        <strain evidence="10">ZP60</strain>
    </source>
</reference>
<evidence type="ECO:0000256" key="5">
    <source>
        <dbReference type="ARBA" id="ARBA00022842"/>
    </source>
</evidence>
<evidence type="ECO:0000256" key="4">
    <source>
        <dbReference type="ARBA" id="ARBA00022801"/>
    </source>
</evidence>
<dbReference type="Gene3D" id="3.30.540.10">
    <property type="entry name" value="Fructose-1,6-Bisphosphatase, subunit A, domain 1"/>
    <property type="match status" value="1"/>
</dbReference>
<feature type="binding site" evidence="8">
    <location>
        <position position="66"/>
    </location>
    <ligand>
        <name>Mg(2+)</name>
        <dbReference type="ChEBI" id="CHEBI:18420"/>
        <label>1</label>
        <note>catalytic</note>
    </ligand>
</feature>
<feature type="binding site" evidence="8">
    <location>
        <position position="86"/>
    </location>
    <ligand>
        <name>Mg(2+)</name>
        <dbReference type="ChEBI" id="CHEBI:18420"/>
        <label>1</label>
        <note>catalytic</note>
    </ligand>
</feature>
<dbReference type="EC" id="3.1.3.11" evidence="2"/>
<reference evidence="9 10" key="2">
    <citation type="submission" date="2019-04" db="EMBL/GenBank/DDBJ databases">
        <authorList>
            <person name="Yang S."/>
            <person name="Wei W."/>
        </authorList>
    </citation>
    <scope>NUCLEOTIDE SEQUENCE [LARGE SCALE GENOMIC DNA]</scope>
    <source>
        <strain evidence="10">ZP60</strain>
    </source>
</reference>
<evidence type="ECO:0000256" key="6">
    <source>
        <dbReference type="ARBA" id="ARBA00023277"/>
    </source>
</evidence>
<dbReference type="PANTHER" id="PTHR20854">
    <property type="entry name" value="INOSITOL MONOPHOSPHATASE"/>
    <property type="match status" value="1"/>
</dbReference>
<dbReference type="AlphaFoldDB" id="A0A4D6KA50"/>
<dbReference type="PRINTS" id="PR00377">
    <property type="entry name" value="IMPHPHTASES"/>
</dbReference>
<dbReference type="GO" id="GO:0006020">
    <property type="term" value="P:inositol metabolic process"/>
    <property type="evidence" value="ECO:0007669"/>
    <property type="project" value="TreeGrafter"/>
</dbReference>
<dbReference type="InterPro" id="IPR020583">
    <property type="entry name" value="Inositol_monoP_metal-BS"/>
</dbReference>
<comment type="cofactor">
    <cofactor evidence="8">
        <name>Mg(2+)</name>
        <dbReference type="ChEBI" id="CHEBI:18420"/>
    </cofactor>
</comment>
<dbReference type="GO" id="GO:0008934">
    <property type="term" value="F:inositol monophosphate 1-phosphatase activity"/>
    <property type="evidence" value="ECO:0007669"/>
    <property type="project" value="TreeGrafter"/>
</dbReference>
<organism evidence="9 10">
    <name type="scientific">Halomicrobium mukohataei</name>
    <dbReference type="NCBI Taxonomy" id="57705"/>
    <lineage>
        <taxon>Archaea</taxon>
        <taxon>Methanobacteriati</taxon>
        <taxon>Methanobacteriota</taxon>
        <taxon>Stenosarchaea group</taxon>
        <taxon>Halobacteria</taxon>
        <taxon>Halobacteriales</taxon>
        <taxon>Haloarculaceae</taxon>
        <taxon>Halomicrobium</taxon>
    </lineage>
</organism>
<dbReference type="Proteomes" id="UP000297053">
    <property type="component" value="Chromosome"/>
</dbReference>
<name>A0A4D6KA50_9EURY</name>
<proteinExistence type="inferred from homology"/>
<dbReference type="RefSeq" id="WP_012807642.1">
    <property type="nucleotide sequence ID" value="NZ_CP039375.1"/>
</dbReference>
<dbReference type="CDD" id="cd01637">
    <property type="entry name" value="IMPase_like"/>
    <property type="match status" value="1"/>
</dbReference>
<feature type="binding site" evidence="8">
    <location>
        <position position="84"/>
    </location>
    <ligand>
        <name>Mg(2+)</name>
        <dbReference type="ChEBI" id="CHEBI:18420"/>
        <label>1</label>
        <note>catalytic</note>
    </ligand>
</feature>
<accession>A0A4D6KA50</accession>
<protein>
    <recommendedName>
        <fullName evidence="2">fructose-bisphosphatase</fullName>
        <ecNumber evidence="2">3.1.3.11</ecNumber>
    </recommendedName>
</protein>
<keyword evidence="5 8" id="KW-0460">Magnesium</keyword>
<keyword evidence="4" id="KW-0378">Hydrolase</keyword>
<dbReference type="GO" id="GO:0042132">
    <property type="term" value="F:fructose 1,6-bisphosphate 1-phosphatase activity"/>
    <property type="evidence" value="ECO:0007669"/>
    <property type="project" value="UniProtKB-EC"/>
</dbReference>
<dbReference type="EMBL" id="CP039375">
    <property type="protein sequence ID" value="QCD64810.1"/>
    <property type="molecule type" value="Genomic_DNA"/>
</dbReference>
<evidence type="ECO:0000256" key="8">
    <source>
        <dbReference type="PIRSR" id="PIRSR600760-2"/>
    </source>
</evidence>
<dbReference type="InterPro" id="IPR000760">
    <property type="entry name" value="Inositol_monophosphatase-like"/>
</dbReference>
<feature type="binding site" evidence="8">
    <location>
        <position position="87"/>
    </location>
    <ligand>
        <name>Mg(2+)</name>
        <dbReference type="ChEBI" id="CHEBI:18420"/>
        <label>1</label>
        <note>catalytic</note>
    </ligand>
</feature>
<dbReference type="Pfam" id="PF00459">
    <property type="entry name" value="Inositol_P"/>
    <property type="match status" value="1"/>
</dbReference>
<evidence type="ECO:0000313" key="10">
    <source>
        <dbReference type="Proteomes" id="UP000297053"/>
    </source>
</evidence>
<evidence type="ECO:0000256" key="3">
    <source>
        <dbReference type="ARBA" id="ARBA00022723"/>
    </source>
</evidence>
<dbReference type="GO" id="GO:0007165">
    <property type="term" value="P:signal transduction"/>
    <property type="evidence" value="ECO:0007669"/>
    <property type="project" value="TreeGrafter"/>
</dbReference>
<dbReference type="Gene3D" id="3.40.190.80">
    <property type="match status" value="1"/>
</dbReference>
<comment type="similarity">
    <text evidence="7">Belongs to the inositol monophosphatase superfamily. FBPase class 4 family.</text>
</comment>
<dbReference type="OMA" id="ERGLHPW"/>
<feature type="binding site" evidence="8">
    <location>
        <position position="211"/>
    </location>
    <ligand>
        <name>Mg(2+)</name>
        <dbReference type="ChEBI" id="CHEBI:18420"/>
        <label>1</label>
        <note>catalytic</note>
    </ligand>
</feature>
<dbReference type="GeneID" id="42178040"/>
<dbReference type="PROSITE" id="PS00629">
    <property type="entry name" value="IMP_1"/>
    <property type="match status" value="1"/>
</dbReference>
<evidence type="ECO:0000256" key="1">
    <source>
        <dbReference type="ARBA" id="ARBA00001273"/>
    </source>
</evidence>
<dbReference type="KEGG" id="halz:E5139_03845"/>
<evidence type="ECO:0000313" key="9">
    <source>
        <dbReference type="EMBL" id="QCD64810.1"/>
    </source>
</evidence>
<comment type="catalytic activity">
    <reaction evidence="1">
        <text>beta-D-fructose 1,6-bisphosphate + H2O = beta-D-fructose 6-phosphate + phosphate</text>
        <dbReference type="Rhea" id="RHEA:11064"/>
        <dbReference type="ChEBI" id="CHEBI:15377"/>
        <dbReference type="ChEBI" id="CHEBI:32966"/>
        <dbReference type="ChEBI" id="CHEBI:43474"/>
        <dbReference type="ChEBI" id="CHEBI:57634"/>
        <dbReference type="EC" id="3.1.3.11"/>
    </reaction>
</comment>